<name>A0A7S7RPT0_9BACT</name>
<organism evidence="2 3">
    <name type="scientific">Candidatus Sulfurimonas marisnigri</name>
    <dbReference type="NCBI Taxonomy" id="2740405"/>
    <lineage>
        <taxon>Bacteria</taxon>
        <taxon>Pseudomonadati</taxon>
        <taxon>Campylobacterota</taxon>
        <taxon>Epsilonproteobacteria</taxon>
        <taxon>Campylobacterales</taxon>
        <taxon>Sulfurimonadaceae</taxon>
        <taxon>Sulfurimonas</taxon>
    </lineage>
</organism>
<dbReference type="EMBL" id="CP054493">
    <property type="protein sequence ID" value="QOY53833.1"/>
    <property type="molecule type" value="Genomic_DNA"/>
</dbReference>
<keyword evidence="3" id="KW-1185">Reference proteome</keyword>
<feature type="coiled-coil region" evidence="1">
    <location>
        <begin position="25"/>
        <end position="52"/>
    </location>
</feature>
<proteinExistence type="predicted"/>
<dbReference type="RefSeq" id="WP_194365668.1">
    <property type="nucleotide sequence ID" value="NZ_CP054493.1"/>
</dbReference>
<protein>
    <submittedName>
        <fullName evidence="2">Uncharacterized protein</fullName>
    </submittedName>
</protein>
<dbReference type="AlphaFoldDB" id="A0A7S7RPT0"/>
<evidence type="ECO:0000313" key="3">
    <source>
        <dbReference type="Proteomes" id="UP000593836"/>
    </source>
</evidence>
<reference evidence="2 3" key="1">
    <citation type="submission" date="2020-05" db="EMBL/GenBank/DDBJ databases">
        <title>Sulfurimonas marisnigri, sp. nov., and Sulfurimonas baltica, sp. nov., manganese oxide reducing chemolithoautotrophs of the class Epsilonproteobacteria isolated from the pelagic redoxclines of the Black and Baltic Seas and emended description of the genus Sulfurimonas.</title>
        <authorList>
            <person name="Henkel J.V."/>
            <person name="Laudan C."/>
            <person name="Werner J."/>
            <person name="Neu T."/>
            <person name="Plewe S."/>
            <person name="Sproer C."/>
            <person name="Bunk B."/>
            <person name="Schulz-Vogt H.N."/>
        </authorList>
    </citation>
    <scope>NUCLEOTIDE SEQUENCE [LARGE SCALE GENOMIC DNA]</scope>
    <source>
        <strain evidence="2 3">SoZ1</strain>
    </source>
</reference>
<accession>A0A7S7RPT0</accession>
<keyword evidence="1" id="KW-0175">Coiled coil</keyword>
<sequence length="80" mass="9547">MKIEEIFTKVERLFGTEDSEHKKNRKKARKLLSAIKDKISSIKEKIKESDEKEKKKGMKKKLYMLGKMREDIIKAYKDTK</sequence>
<dbReference type="KEGG" id="smas:HUE87_07965"/>
<evidence type="ECO:0000256" key="1">
    <source>
        <dbReference type="SAM" id="Coils"/>
    </source>
</evidence>
<gene>
    <name evidence="2" type="ORF">HUE87_07965</name>
</gene>
<evidence type="ECO:0000313" key="2">
    <source>
        <dbReference type="EMBL" id="QOY53833.1"/>
    </source>
</evidence>
<dbReference type="Proteomes" id="UP000593836">
    <property type="component" value="Chromosome"/>
</dbReference>